<feature type="repeat" description="ANK" evidence="2">
    <location>
        <begin position="1083"/>
        <end position="1115"/>
    </location>
</feature>
<dbReference type="PROSITE" id="PS50297">
    <property type="entry name" value="ANK_REP_REGION"/>
    <property type="match status" value="1"/>
</dbReference>
<dbReference type="SUPFAM" id="SSF53474">
    <property type="entry name" value="alpha/beta-Hydrolases"/>
    <property type="match status" value="1"/>
</dbReference>
<dbReference type="InterPro" id="IPR002110">
    <property type="entry name" value="Ankyrin_rpt"/>
</dbReference>
<dbReference type="Pfam" id="PF24883">
    <property type="entry name" value="NPHP3_N"/>
    <property type="match status" value="1"/>
</dbReference>
<dbReference type="SUPFAM" id="SSF52540">
    <property type="entry name" value="P-loop containing nucleoside triphosphate hydrolases"/>
    <property type="match status" value="1"/>
</dbReference>
<gene>
    <name evidence="5" type="ORF">QBC46DRAFT_447659</name>
</gene>
<evidence type="ECO:0000259" key="4">
    <source>
        <dbReference type="Pfam" id="PF24883"/>
    </source>
</evidence>
<dbReference type="InterPro" id="IPR029058">
    <property type="entry name" value="AB_hydrolase_fold"/>
</dbReference>
<sequence length="1117" mass="124794">MTVSKRPTLELEAAEVINTITHKPKRNILRRIMPLRSKSAVRLDTGDPHKQSIDSQHSSEAIFWPADLLPKECPLARILTWGYDTNVTRYMSGPVNKDSIFTHGKNLLYALGRDRPTGRRIIFVAHSLGGIVVKEMLHSSSVSHDTIHQDILNSTSAVVFLGTPHRGSQDMAGIGETVRRIAATVLRVDTSSAMLDALGLRSSDLQRGQEAFSRLWSTYDFRVKTFQEGLGLTGVNIGVLKDKVVPESSSLLGDFRENAETLQANHFNMARFSGASDPNYRSVAGEVRSIYSSILEVNGRSGVMAHTQEEAMPVPRYHAQSLACLNSLRFPRMDASMAGIRTPMEQTCLWLFEHPTYVNWFQRMDVQHHQGLICIRGNPGSGKSTVMKAACRHAAMELGPQVCVAGHFFNAKGSELEKTTLGFLRSLLHQLLKSSVAQQDRFFEVHKDKFQPFSESPDGDVVWYRDELESYLRETIKTGGMQRTIIFVDALDECANNYRGLSYYLRELTSLAYTAGVPLDICISYRQFPVISLADCPEIVIPGVEKSSGIFLWVVLVVDMLLKDRDEGRSMRQLEMRLESVPRGLQTLFRELLLSAEEDRAMMTRLFQWAALSIQPLRLREWQHIFAFLRGKSPSSLEEWYQSPEYVGDFDQLEKQIRSCSRGLLEVTSGPSLLSATFDDFNSVGGGAGSLDPHQGETRVVQVIHESVRQFLVSGGGFGILDPRLRWGAVGKGHLAIMDMCLDYLHISELDTLANARGMAFRMKSPSSRPSSRKRRGSFTVSSFSSAGSADYKGMGDELVSEPVLSDDGKGENADRDVLGIDDNHDALGLVFGFDGEKPSIAHTTHLMTANDHSALFLSRTREANEDNTAEEPASRVLNSQVDSPLLPGPPTSNGSRKESSEGRLEVLEDFPALLSYASAMLFAHARGAQKDGADPHRIVVRLNHHRVWERWLCFNEDLPQHMTLERYCVSQNLWSWVQCLLDNSSDRVREYGMRAYNCFAAAVAFGKLKIASFILEHQARSVFGVEPDMRLSPTRAYLLHDIARSGDSAMIDVYRDQANILMGRERLHGTLLEILVRLSDRKGKTPLMIAEEEGNRYVAEVLLQLENDIDGRSLSS</sequence>
<reference evidence="6" key="1">
    <citation type="journal article" date="2023" name="Mol. Phylogenet. Evol.">
        <title>Genome-scale phylogeny and comparative genomics of the fungal order Sordariales.</title>
        <authorList>
            <person name="Hensen N."/>
            <person name="Bonometti L."/>
            <person name="Westerberg I."/>
            <person name="Brannstrom I.O."/>
            <person name="Guillou S."/>
            <person name="Cros-Aarteil S."/>
            <person name="Calhoun S."/>
            <person name="Haridas S."/>
            <person name="Kuo A."/>
            <person name="Mondo S."/>
            <person name="Pangilinan J."/>
            <person name="Riley R."/>
            <person name="LaButti K."/>
            <person name="Andreopoulos B."/>
            <person name="Lipzen A."/>
            <person name="Chen C."/>
            <person name="Yan M."/>
            <person name="Daum C."/>
            <person name="Ng V."/>
            <person name="Clum A."/>
            <person name="Steindorff A."/>
            <person name="Ohm R.A."/>
            <person name="Martin F."/>
            <person name="Silar P."/>
            <person name="Natvig D.O."/>
            <person name="Lalanne C."/>
            <person name="Gautier V."/>
            <person name="Ament-Velasquez S.L."/>
            <person name="Kruys A."/>
            <person name="Hutchinson M.I."/>
            <person name="Powell A.J."/>
            <person name="Barry K."/>
            <person name="Miller A.N."/>
            <person name="Grigoriev I.V."/>
            <person name="Debuchy R."/>
            <person name="Gladieux P."/>
            <person name="Hiltunen Thoren M."/>
            <person name="Johannesson H."/>
        </authorList>
    </citation>
    <scope>NUCLEOTIDE SEQUENCE [LARGE SCALE GENOMIC DNA]</scope>
    <source>
        <strain evidence="6">CBS 340.73</strain>
    </source>
</reference>
<dbReference type="Gene3D" id="1.25.40.20">
    <property type="entry name" value="Ankyrin repeat-containing domain"/>
    <property type="match status" value="1"/>
</dbReference>
<dbReference type="AlphaFoldDB" id="A0AAN6S6W5"/>
<evidence type="ECO:0000313" key="6">
    <source>
        <dbReference type="Proteomes" id="UP001303473"/>
    </source>
</evidence>
<protein>
    <recommendedName>
        <fullName evidence="4">Nephrocystin 3-like N-terminal domain-containing protein</fullName>
    </recommendedName>
</protein>
<keyword evidence="2" id="KW-0040">ANK repeat</keyword>
<dbReference type="Proteomes" id="UP001303473">
    <property type="component" value="Unassembled WGS sequence"/>
</dbReference>
<evidence type="ECO:0000313" key="5">
    <source>
        <dbReference type="EMBL" id="KAK3942679.1"/>
    </source>
</evidence>
<evidence type="ECO:0000256" key="3">
    <source>
        <dbReference type="SAM" id="MobiDB-lite"/>
    </source>
</evidence>
<organism evidence="5 6">
    <name type="scientific">Diplogelasinospora grovesii</name>
    <dbReference type="NCBI Taxonomy" id="303347"/>
    <lineage>
        <taxon>Eukaryota</taxon>
        <taxon>Fungi</taxon>
        <taxon>Dikarya</taxon>
        <taxon>Ascomycota</taxon>
        <taxon>Pezizomycotina</taxon>
        <taxon>Sordariomycetes</taxon>
        <taxon>Sordariomycetidae</taxon>
        <taxon>Sordariales</taxon>
        <taxon>Diplogelasinosporaceae</taxon>
        <taxon>Diplogelasinospora</taxon>
    </lineage>
</organism>
<keyword evidence="6" id="KW-1185">Reference proteome</keyword>
<feature type="region of interest" description="Disordered" evidence="3">
    <location>
        <begin position="762"/>
        <end position="784"/>
    </location>
</feature>
<evidence type="ECO:0000256" key="1">
    <source>
        <dbReference type="ARBA" id="ARBA00022737"/>
    </source>
</evidence>
<dbReference type="EMBL" id="MU853772">
    <property type="protein sequence ID" value="KAK3942679.1"/>
    <property type="molecule type" value="Genomic_DNA"/>
</dbReference>
<evidence type="ECO:0000256" key="2">
    <source>
        <dbReference type="PROSITE-ProRule" id="PRU00023"/>
    </source>
</evidence>
<dbReference type="InterPro" id="IPR056884">
    <property type="entry name" value="NPHP3-like_N"/>
</dbReference>
<dbReference type="PROSITE" id="PS50088">
    <property type="entry name" value="ANK_REPEAT"/>
    <property type="match status" value="1"/>
</dbReference>
<dbReference type="PANTHER" id="PTHR10039:SF5">
    <property type="entry name" value="NACHT DOMAIN-CONTAINING PROTEIN"/>
    <property type="match status" value="1"/>
</dbReference>
<feature type="region of interest" description="Disordered" evidence="3">
    <location>
        <begin position="863"/>
        <end position="902"/>
    </location>
</feature>
<comment type="caution">
    <text evidence="5">The sequence shown here is derived from an EMBL/GenBank/DDBJ whole genome shotgun (WGS) entry which is preliminary data.</text>
</comment>
<keyword evidence="1" id="KW-0677">Repeat</keyword>
<dbReference type="Gene3D" id="3.40.50.300">
    <property type="entry name" value="P-loop containing nucleotide triphosphate hydrolases"/>
    <property type="match status" value="1"/>
</dbReference>
<dbReference type="InterPro" id="IPR036770">
    <property type="entry name" value="Ankyrin_rpt-contain_sf"/>
</dbReference>
<dbReference type="Gene3D" id="3.40.50.1820">
    <property type="entry name" value="alpha/beta hydrolase"/>
    <property type="match status" value="1"/>
</dbReference>
<feature type="domain" description="Nephrocystin 3-like N-terminal" evidence="4">
    <location>
        <begin position="346"/>
        <end position="524"/>
    </location>
</feature>
<name>A0AAN6S6W5_9PEZI</name>
<dbReference type="InterPro" id="IPR027417">
    <property type="entry name" value="P-loop_NTPase"/>
</dbReference>
<proteinExistence type="predicted"/>
<dbReference type="PANTHER" id="PTHR10039">
    <property type="entry name" value="AMELOGENIN"/>
    <property type="match status" value="1"/>
</dbReference>
<accession>A0AAN6S6W5</accession>
<dbReference type="SUPFAM" id="SSF48403">
    <property type="entry name" value="Ankyrin repeat"/>
    <property type="match status" value="1"/>
</dbReference>